<keyword evidence="5" id="KW-0170">Cobalt</keyword>
<dbReference type="GO" id="GO:0046356">
    <property type="term" value="P:acetyl-CoA catabolic process"/>
    <property type="evidence" value="ECO:0007669"/>
    <property type="project" value="InterPro"/>
</dbReference>
<dbReference type="Proteomes" id="UP000295063">
    <property type="component" value="Unassembled WGS sequence"/>
</dbReference>
<evidence type="ECO:0000256" key="5">
    <source>
        <dbReference type="ARBA" id="ARBA00023285"/>
    </source>
</evidence>
<evidence type="ECO:0000256" key="1">
    <source>
        <dbReference type="ARBA" id="ARBA00022485"/>
    </source>
</evidence>
<keyword evidence="2 7" id="KW-0479">Metal-binding</keyword>
<evidence type="ECO:0000259" key="8">
    <source>
        <dbReference type="PROSITE" id="PS51656"/>
    </source>
</evidence>
<evidence type="ECO:0000313" key="10">
    <source>
        <dbReference type="Proteomes" id="UP000295063"/>
    </source>
</evidence>
<dbReference type="AlphaFoldDB" id="A0A4R1PYW5"/>
<proteinExistence type="predicted"/>
<dbReference type="SUPFAM" id="SSF51717">
    <property type="entry name" value="Dihydropteroate synthetase-like"/>
    <property type="match status" value="1"/>
</dbReference>
<dbReference type="PANTHER" id="PTHR36214:SF3">
    <property type="entry name" value="ACETYL-COA DECARBONYLASE_SYNTHASE COMPLEX SUBUNIT GAMMA"/>
    <property type="match status" value="1"/>
</dbReference>
<keyword evidence="1 7" id="KW-0004">4Fe-4S</keyword>
<dbReference type="EMBL" id="SLUI01000006">
    <property type="protein sequence ID" value="TCL37327.1"/>
    <property type="molecule type" value="Genomic_DNA"/>
</dbReference>
<evidence type="ECO:0000256" key="3">
    <source>
        <dbReference type="ARBA" id="ARBA00023004"/>
    </source>
</evidence>
<dbReference type="Gene3D" id="3.40.50.11600">
    <property type="match status" value="1"/>
</dbReference>
<gene>
    <name evidence="9" type="ORF">EV210_106196</name>
</gene>
<protein>
    <submittedName>
        <fullName evidence="9">Acetyl-CoA decarbonylase/synthase complex subunit gamma</fullName>
    </submittedName>
</protein>
<evidence type="ECO:0000256" key="6">
    <source>
        <dbReference type="PIRSR" id="PIRSR000376-1"/>
    </source>
</evidence>
<dbReference type="PANTHER" id="PTHR36214">
    <property type="match status" value="1"/>
</dbReference>
<feature type="binding site" evidence="7">
    <location>
        <position position="25"/>
    </location>
    <ligand>
        <name>[4Fe-4S] cluster</name>
        <dbReference type="ChEBI" id="CHEBI:49883"/>
    </ligand>
</feature>
<feature type="binding site" evidence="6">
    <location>
        <position position="432"/>
    </location>
    <ligand>
        <name>5-methoxybenzimidazolylcob(I)amide</name>
        <dbReference type="ChEBI" id="CHEBI:157765"/>
    </ligand>
</feature>
<dbReference type="OrthoDB" id="140437at2"/>
<keyword evidence="4 7" id="KW-0411">Iron-sulfur</keyword>
<evidence type="ECO:0000256" key="2">
    <source>
        <dbReference type="ARBA" id="ARBA00022723"/>
    </source>
</evidence>
<dbReference type="InterPro" id="IPR016218">
    <property type="entry name" value="AcylCoA_decarb/synth_gsu"/>
</dbReference>
<dbReference type="InterPro" id="IPR007202">
    <property type="entry name" value="4Fe-4S_dom"/>
</dbReference>
<evidence type="ECO:0000256" key="4">
    <source>
        <dbReference type="ARBA" id="ARBA00023014"/>
    </source>
</evidence>
<dbReference type="PROSITE" id="PS51656">
    <property type="entry name" value="4FE4S"/>
    <property type="match status" value="1"/>
</dbReference>
<dbReference type="NCBIfam" id="NF003195">
    <property type="entry name" value="PRK04165.1"/>
    <property type="match status" value="1"/>
</dbReference>
<feature type="binding site" evidence="7">
    <location>
        <position position="17"/>
    </location>
    <ligand>
        <name>[4Fe-4S] cluster</name>
        <dbReference type="ChEBI" id="CHEBI:49883"/>
    </ligand>
</feature>
<dbReference type="RefSeq" id="WP_132079745.1">
    <property type="nucleotide sequence ID" value="NZ_SLUI01000006.1"/>
</dbReference>
<keyword evidence="10" id="KW-1185">Reference proteome</keyword>
<dbReference type="Pfam" id="PF04060">
    <property type="entry name" value="FeS"/>
    <property type="match status" value="1"/>
</dbReference>
<evidence type="ECO:0000256" key="7">
    <source>
        <dbReference type="PIRSR" id="PIRSR000376-2"/>
    </source>
</evidence>
<dbReference type="Pfam" id="PF03599">
    <property type="entry name" value="CdhD"/>
    <property type="match status" value="1"/>
</dbReference>
<dbReference type="InterPro" id="IPR016041">
    <property type="entry name" value="Ac-CoA_synth_d_su_TIM-brl"/>
</dbReference>
<feature type="domain" description="4Fe-4S" evidence="8">
    <location>
        <begin position="1"/>
        <end position="59"/>
    </location>
</feature>
<comment type="caution">
    <text evidence="9">The sequence shown here is derived from an EMBL/GenBank/DDBJ whole genome shotgun (WGS) entry which is preliminary data.</text>
</comment>
<dbReference type="GO" id="GO:0005506">
    <property type="term" value="F:iron ion binding"/>
    <property type="evidence" value="ECO:0007669"/>
    <property type="project" value="InterPro"/>
</dbReference>
<keyword evidence="3 7" id="KW-0408">Iron</keyword>
<evidence type="ECO:0000313" key="9">
    <source>
        <dbReference type="EMBL" id="TCL37327.1"/>
    </source>
</evidence>
<reference evidence="9 10" key="1">
    <citation type="submission" date="2019-03" db="EMBL/GenBank/DDBJ databases">
        <title>Genomic Encyclopedia of Type Strains, Phase IV (KMG-IV): sequencing the most valuable type-strain genomes for metagenomic binning, comparative biology and taxonomic classification.</title>
        <authorList>
            <person name="Goeker M."/>
        </authorList>
    </citation>
    <scope>NUCLEOTIDE SEQUENCE [LARGE SCALE GENOMIC DNA]</scope>
    <source>
        <strain evidence="9 10">DSM 15969</strain>
    </source>
</reference>
<sequence>MALTGLDIFKQLPKKNCKECGAPTCLAFAMSLAGGKASLEQCPYVSEEAKENLGAAAAPPIRLVTVGVGENALALGDETVIYRHDKTFCHPTGFAITVNDTLTAGDVTAKIAKINDLKVERVGQQLAVSAIAIINASKDAATFKEVAAKVAAQTTLPLILVSENVAALEAALPVIADKKPLVYAATADNYQKVVELAKAHSCPVVVKGSTLADTAELVEKIAPLYKELVIDTGSRGTSQVLADQTQIRRLAVKKKFRPFGYPTITFTTSEDPREEVIQASVYVAKFGGIIVLKADEKSQILPLLAWRQNVYTDPQKPIAVEAKIYEVGAVSPDSPVYICTNFALTYFAVEGEVSGSKIPGYILPVDTDGTSVLTSWASGKFSADSISDFLESSGIKAKVNHNTCVLPGYTAVLSGKLKEKSGWNVLVGPQEAAGIPAFAKSHFV</sequence>
<dbReference type="GO" id="GO:0008168">
    <property type="term" value="F:methyltransferase activity"/>
    <property type="evidence" value="ECO:0007669"/>
    <property type="project" value="InterPro"/>
</dbReference>
<dbReference type="InterPro" id="IPR051069">
    <property type="entry name" value="ACDS_complex_subunit"/>
</dbReference>
<feature type="binding site" evidence="6">
    <location>
        <begin position="369"/>
        <end position="372"/>
    </location>
    <ligand>
        <name>5-methoxybenzimidazolylcob(I)amide</name>
        <dbReference type="ChEBI" id="CHEBI:157765"/>
    </ligand>
</feature>
<dbReference type="Gene3D" id="3.20.20.20">
    <property type="entry name" value="Dihydropteroate synthase-like"/>
    <property type="match status" value="1"/>
</dbReference>
<organism evidence="9 10">
    <name type="scientific">Anaerospora hongkongensis</name>
    <dbReference type="NCBI Taxonomy" id="244830"/>
    <lineage>
        <taxon>Bacteria</taxon>
        <taxon>Bacillati</taxon>
        <taxon>Bacillota</taxon>
        <taxon>Negativicutes</taxon>
        <taxon>Selenomonadales</taxon>
        <taxon>Sporomusaceae</taxon>
        <taxon>Anaerospora</taxon>
    </lineage>
</organism>
<feature type="binding site" evidence="7">
    <location>
        <position position="20"/>
    </location>
    <ligand>
        <name>[4Fe-4S] cluster</name>
        <dbReference type="ChEBI" id="CHEBI:49883"/>
    </ligand>
</feature>
<dbReference type="PIRSF" id="PIRSF000376">
    <property type="entry name" value="AcCoA_decarb_gamma"/>
    <property type="match status" value="1"/>
</dbReference>
<dbReference type="GO" id="GO:0051539">
    <property type="term" value="F:4 iron, 4 sulfur cluster binding"/>
    <property type="evidence" value="ECO:0007669"/>
    <property type="project" value="UniProtKB-KW"/>
</dbReference>
<dbReference type="InterPro" id="IPR011005">
    <property type="entry name" value="Dihydropteroate_synth-like_sf"/>
</dbReference>
<feature type="binding site" evidence="6">
    <location>
        <position position="345"/>
    </location>
    <ligand>
        <name>5-methoxybenzimidazolylcob(I)amide</name>
        <dbReference type="ChEBI" id="CHEBI:157765"/>
    </ligand>
</feature>
<accession>A0A4R1PYW5</accession>
<feature type="binding site" evidence="7">
    <location>
        <position position="42"/>
    </location>
    <ligand>
        <name>[4Fe-4S] cluster</name>
        <dbReference type="ChEBI" id="CHEBI:49883"/>
    </ligand>
</feature>
<name>A0A4R1PYW5_9FIRM</name>